<dbReference type="AlphaFoldDB" id="A0AAN5AKW2"/>
<evidence type="ECO:0008006" key="4">
    <source>
        <dbReference type="Google" id="ProtNLM"/>
    </source>
</evidence>
<accession>A0AAN5AKW2</accession>
<proteinExistence type="predicted"/>
<evidence type="ECO:0000313" key="3">
    <source>
        <dbReference type="Proteomes" id="UP001310022"/>
    </source>
</evidence>
<organism evidence="2 3">
    <name type="scientific">Persicobacter diffluens</name>
    <dbReference type="NCBI Taxonomy" id="981"/>
    <lineage>
        <taxon>Bacteria</taxon>
        <taxon>Pseudomonadati</taxon>
        <taxon>Bacteroidota</taxon>
        <taxon>Cytophagia</taxon>
        <taxon>Cytophagales</taxon>
        <taxon>Persicobacteraceae</taxon>
        <taxon>Persicobacter</taxon>
    </lineage>
</organism>
<keyword evidence="3" id="KW-1185">Reference proteome</keyword>
<gene>
    <name evidence="2" type="ORF">PEDI_08200</name>
</gene>
<dbReference type="EMBL" id="BQKE01000001">
    <property type="protein sequence ID" value="GJM60268.1"/>
    <property type="molecule type" value="Genomic_DNA"/>
</dbReference>
<dbReference type="Proteomes" id="UP001310022">
    <property type="component" value="Unassembled WGS sequence"/>
</dbReference>
<dbReference type="RefSeq" id="WP_338236076.1">
    <property type="nucleotide sequence ID" value="NZ_BQKE01000001.1"/>
</dbReference>
<name>A0AAN5AKW2_9BACT</name>
<keyword evidence="1" id="KW-0732">Signal</keyword>
<feature type="signal peptide" evidence="1">
    <location>
        <begin position="1"/>
        <end position="24"/>
    </location>
</feature>
<feature type="chain" id="PRO_5042833037" description="Porin" evidence="1">
    <location>
        <begin position="25"/>
        <end position="445"/>
    </location>
</feature>
<evidence type="ECO:0000313" key="2">
    <source>
        <dbReference type="EMBL" id="GJM60268.1"/>
    </source>
</evidence>
<evidence type="ECO:0000256" key="1">
    <source>
        <dbReference type="SAM" id="SignalP"/>
    </source>
</evidence>
<dbReference type="SUPFAM" id="SSF56935">
    <property type="entry name" value="Porins"/>
    <property type="match status" value="1"/>
</dbReference>
<reference evidence="2 3" key="1">
    <citation type="submission" date="2021-12" db="EMBL/GenBank/DDBJ databases">
        <title>Genome sequencing of bacteria with rrn-lacking chromosome and rrn-plasmid.</title>
        <authorList>
            <person name="Anda M."/>
            <person name="Iwasaki W."/>
        </authorList>
    </citation>
    <scope>NUCLEOTIDE SEQUENCE [LARGE SCALE GENOMIC DNA]</scope>
    <source>
        <strain evidence="2 3">NBRC 15940</strain>
    </source>
</reference>
<sequence length="445" mass="49431">MRFNNTVKALGASALMLLGGNAFAQEASEDVFANLRANDKTGINVFEPAKVEIEEFKAPKVRVGGNFNMMFQGMTQSNYYNGVEVSNGNEVQPSAYRLAKLGQDFNLPMANLNIDVAFAPGVTMKLETYLSSRHHIEANVKGGYLQLDALPFLNSNFLDGLMQNLTLKAGLMEINYGDSHFRRSDAGNAIYNPFVANYMMDAFSTELGLEALYRHENGLLAMVGMSNGKLNQTTLEMEGAAPSLYGKLGYDKQINDDFRFRLTGSAYHSFGDARAYLYSGDRAGSRYYNVMTYYDAEGNRVSGGDWSGRINGTFNRLTAVQIATFAKYKGLEFFGTYDNQSDSHEDGVGTMSQIGADLLYRFGNEENFYVGARYNTVFGTYTDEADIDDIKVNRFALGGGWFMTKNILVKAEYVNQEYTKGYEQLGMQFRDASFNGVNVEAVIAF</sequence>
<comment type="caution">
    <text evidence="2">The sequence shown here is derived from an EMBL/GenBank/DDBJ whole genome shotgun (WGS) entry which is preliminary data.</text>
</comment>
<protein>
    <recommendedName>
        <fullName evidence="4">Porin</fullName>
    </recommendedName>
</protein>